<feature type="non-terminal residue" evidence="2">
    <location>
        <position position="1"/>
    </location>
</feature>
<evidence type="ECO:0000313" key="2">
    <source>
        <dbReference type="EMBL" id="EQD46456.1"/>
    </source>
</evidence>
<evidence type="ECO:0000256" key="1">
    <source>
        <dbReference type="SAM" id="MobiDB-lite"/>
    </source>
</evidence>
<feature type="region of interest" description="Disordered" evidence="1">
    <location>
        <begin position="21"/>
        <end position="58"/>
    </location>
</feature>
<reference evidence="2" key="1">
    <citation type="submission" date="2013-08" db="EMBL/GenBank/DDBJ databases">
        <authorList>
            <person name="Mendez C."/>
            <person name="Richter M."/>
            <person name="Ferrer M."/>
            <person name="Sanchez J."/>
        </authorList>
    </citation>
    <scope>NUCLEOTIDE SEQUENCE</scope>
</reference>
<sequence>ARSQKSIQQFDNRVYKRVDTDTIKGRNTSEGESIHAHEIDTSGSAHEHQSVRSTSGGSTLVQSDRVTWQVAQSGDINTAMTGVFANAGYEVVDAGQVEGASNGLLNIAKIRAAYSTGNDLPPKLMYQTTQGVRAAGINLLAIGTLDIGLPGSDPVSGNVRVYVTVTGKVYNVSGRFAQTLASVGPVQFAGLGPNATVAQTNALTLAARETAQHLVDELVNRGLH</sequence>
<protein>
    <recommendedName>
        <fullName evidence="3">Lipoprotein</fullName>
    </recommendedName>
</protein>
<organism evidence="2">
    <name type="scientific">mine drainage metagenome</name>
    <dbReference type="NCBI Taxonomy" id="410659"/>
    <lineage>
        <taxon>unclassified sequences</taxon>
        <taxon>metagenomes</taxon>
        <taxon>ecological metagenomes</taxon>
    </lineage>
</organism>
<dbReference type="AlphaFoldDB" id="T0ZE80"/>
<dbReference type="EMBL" id="AUZZ01006410">
    <property type="protein sequence ID" value="EQD46456.1"/>
    <property type="molecule type" value="Genomic_DNA"/>
</dbReference>
<proteinExistence type="predicted"/>
<evidence type="ECO:0008006" key="3">
    <source>
        <dbReference type="Google" id="ProtNLM"/>
    </source>
</evidence>
<name>T0ZE80_9ZZZZ</name>
<comment type="caution">
    <text evidence="2">The sequence shown here is derived from an EMBL/GenBank/DDBJ whole genome shotgun (WGS) entry which is preliminary data.</text>
</comment>
<reference evidence="2" key="2">
    <citation type="journal article" date="2014" name="ISME J.">
        <title>Microbial stratification in low pH oxic and suboxic macroscopic growths along an acid mine drainage.</title>
        <authorList>
            <person name="Mendez-Garcia C."/>
            <person name="Mesa V."/>
            <person name="Sprenger R.R."/>
            <person name="Richter M."/>
            <person name="Diez M.S."/>
            <person name="Solano J."/>
            <person name="Bargiela R."/>
            <person name="Golyshina O.V."/>
            <person name="Manteca A."/>
            <person name="Ramos J.L."/>
            <person name="Gallego J.R."/>
            <person name="Llorente I."/>
            <person name="Martins Dos Santos V.A."/>
            <person name="Jensen O.N."/>
            <person name="Pelaez A.I."/>
            <person name="Sanchez J."/>
            <person name="Ferrer M."/>
        </authorList>
    </citation>
    <scope>NUCLEOTIDE SEQUENCE</scope>
</reference>
<feature type="compositionally biased region" description="Basic and acidic residues" evidence="1">
    <location>
        <begin position="21"/>
        <end position="50"/>
    </location>
</feature>
<accession>T0ZE80</accession>
<gene>
    <name evidence="2" type="ORF">B2A_08888</name>
</gene>